<evidence type="ECO:0000256" key="2">
    <source>
        <dbReference type="ARBA" id="ARBA00004173"/>
    </source>
</evidence>
<sequence length="1107" mass="115812">MLRIVPLVSATLLARLVLLMVVAAAAAAVSPAITTSDTLPLVGSKILASAVVDESTVHVASAAGISVFVASTSSGRFASAANVTCADIVEASGMADGSSGASYSHVTVISSASFLPRRPAHDRRGNDGLDGALWVLGFESVIVVIDADALAHGSIVVVDAHEASGGIWLPIADPLARKVYFDGIQSTSFESSSPYFEYRVVYAPDEPPVDESYFMAYMMPNTDVCETAAPALSGDLVFSLPWSNNAKLADARLGNFTTSSLVTVRVAACTQWPPKPECYPVAHPIALESCPGAAHATSVDVSGAGPVSDTYYGLRLAYYDSHSGAVGICLLILDATNDYALSSSMTLPLFPTSFSTALAQPTLSQYIELDLTQQGSAGCPFRNIGKCPGVLTSASIDNSGSVSSMTELNVTGVRVPTGEMTAHSLSDGSYLVVNTPYQQYWDTVQILRVTPETSLKSQAALAAATTVPRVEATAPVSLANATRLELNVTAPARFKGLVAQFTFEVSTRFSTLQFVVTGTEEATAMAASIELGSQRASLPFPSSGLTPNNFSTVFVDAGLATINVTCQTSAAFCAFSVIAYELPVTHFLGPHPRFLPWSVSPNIYGQVPVPDFVVAGAHGGDVFVTTKLWQNGTQVYSAWAVDGDAVVAAGRIELNSVVAVSYSSQYAYSKAVVLRKIGSESGIEAAVVDLTTLKIVNAFDANPNGVVIGSTDVITAGFNEATSTYVVYIGNNATVFDIKSSAVVNSFVTNFMHTNVDCPTRGSTNIAVDSRGFLYTSTSCAGFGTIRIYDSASGAQVYTFRHGSSMIPAQSPGGLLSPAFIAFDDMACLGTTCFSGALRYTVGSARTGEIVLAHVPTTDEQLLITYGTFSNGVVGRRELGHNGVGLGKVAWKWQFPYIVHGSSIDSASTAYPVVSANAVWQIDSFNVAFAAGDLATGTTALATIWPFDAGVHGSVTAFPHSFDGVVASVANPNAVYILVNTYFGQFALVQTLSMASSEINVPHAGLMAAAFCLDAHCAAPNDAFLLCKASSANPEACLREGRAVTECAAQVLGAVEAQCNETYAALTKCLDANSLAYNECRAQVNAFEACWSAPEFKAEAVNAPQPQ</sequence>
<evidence type="ECO:0000256" key="6">
    <source>
        <dbReference type="ARBA" id="ARBA00022737"/>
    </source>
</evidence>
<comment type="subcellular location">
    <subcellularLocation>
        <location evidence="2">Mitochondrion</location>
    </subcellularLocation>
</comment>
<dbReference type="Proteomes" id="UP000054408">
    <property type="component" value="Unassembled WGS sequence"/>
</dbReference>
<dbReference type="eggNOG" id="KOG3458">
    <property type="taxonomic scope" value="Eukaryota"/>
</dbReference>
<name>A0A0L0DAN1_THETB</name>
<dbReference type="STRING" id="461836.A0A0L0DAN1"/>
<keyword evidence="7" id="KW-0249">Electron transport</keyword>
<proteinExistence type="inferred from homology"/>
<keyword evidence="9" id="KW-1015">Disulfide bond</keyword>
<dbReference type="AlphaFoldDB" id="A0A0L0DAN1"/>
<gene>
    <name evidence="11" type="ORF">AMSG_11849</name>
</gene>
<feature type="chain" id="PRO_5005537319" evidence="10">
    <location>
        <begin position="28"/>
        <end position="1107"/>
    </location>
</feature>
<comment type="function">
    <text evidence="1">Accessory subunit of the mitochondrial membrane respiratory chain NADH dehydrogenase (Complex I), that is believed not to be involved in catalysis. Complex I functions in the transfer of electrons from NADH to the respiratory chain. The immediate electron acceptor for the enzyme is believed to be ubiquinone.</text>
</comment>
<evidence type="ECO:0000256" key="9">
    <source>
        <dbReference type="ARBA" id="ARBA00023157"/>
    </source>
</evidence>
<dbReference type="GO" id="GO:0005739">
    <property type="term" value="C:mitochondrion"/>
    <property type="evidence" value="ECO:0007669"/>
    <property type="project" value="UniProtKB-SubCell"/>
</dbReference>
<evidence type="ECO:0000256" key="10">
    <source>
        <dbReference type="SAM" id="SignalP"/>
    </source>
</evidence>
<dbReference type="OrthoDB" id="276296at2759"/>
<dbReference type="InterPro" id="IPR016680">
    <property type="entry name" value="NDUFA8"/>
</dbReference>
<evidence type="ECO:0000256" key="7">
    <source>
        <dbReference type="ARBA" id="ARBA00022982"/>
    </source>
</evidence>
<dbReference type="PROSITE" id="PS51808">
    <property type="entry name" value="CHCH"/>
    <property type="match status" value="1"/>
</dbReference>
<dbReference type="PANTHER" id="PTHR13344:SF0">
    <property type="entry name" value="NADH DEHYDROGENASE [UBIQUINONE] 1 ALPHA SUBCOMPLEX SUBUNIT 8"/>
    <property type="match status" value="1"/>
</dbReference>
<keyword evidence="8" id="KW-0496">Mitochondrion</keyword>
<dbReference type="GeneID" id="25569764"/>
<dbReference type="EMBL" id="GL349453">
    <property type="protein sequence ID" value="KNC49136.1"/>
    <property type="molecule type" value="Genomic_DNA"/>
</dbReference>
<feature type="signal peptide" evidence="10">
    <location>
        <begin position="1"/>
        <end position="27"/>
    </location>
</feature>
<keyword evidence="12" id="KW-1185">Reference proteome</keyword>
<keyword evidence="4" id="KW-0813">Transport</keyword>
<dbReference type="RefSeq" id="XP_013758228.1">
    <property type="nucleotide sequence ID" value="XM_013902774.1"/>
</dbReference>
<accession>A0A0L0DAN1</accession>
<comment type="similarity">
    <text evidence="3">Belongs to the complex I NDUFA8 subunit family.</text>
</comment>
<evidence type="ECO:0000256" key="5">
    <source>
        <dbReference type="ARBA" id="ARBA00022660"/>
    </source>
</evidence>
<evidence type="ECO:0000313" key="11">
    <source>
        <dbReference type="EMBL" id="KNC49136.1"/>
    </source>
</evidence>
<keyword evidence="10" id="KW-0732">Signal</keyword>
<evidence type="ECO:0000256" key="3">
    <source>
        <dbReference type="ARBA" id="ARBA00010705"/>
    </source>
</evidence>
<dbReference type="GO" id="GO:0006120">
    <property type="term" value="P:mitochondrial electron transport, NADH to ubiquinone"/>
    <property type="evidence" value="ECO:0007669"/>
    <property type="project" value="InterPro"/>
</dbReference>
<evidence type="ECO:0000256" key="1">
    <source>
        <dbReference type="ARBA" id="ARBA00003195"/>
    </source>
</evidence>
<protein>
    <submittedName>
        <fullName evidence="11">Uncharacterized protein</fullName>
    </submittedName>
</protein>
<evidence type="ECO:0000313" key="12">
    <source>
        <dbReference type="Proteomes" id="UP000054408"/>
    </source>
</evidence>
<evidence type="ECO:0000256" key="4">
    <source>
        <dbReference type="ARBA" id="ARBA00022448"/>
    </source>
</evidence>
<reference evidence="11 12" key="1">
    <citation type="submission" date="2010-05" db="EMBL/GenBank/DDBJ databases">
        <title>The Genome Sequence of Thecamonas trahens ATCC 50062.</title>
        <authorList>
            <consortium name="The Broad Institute Genome Sequencing Platform"/>
            <person name="Russ C."/>
            <person name="Cuomo C."/>
            <person name="Shea T."/>
            <person name="Young S.K."/>
            <person name="Zeng Q."/>
            <person name="Koehrsen M."/>
            <person name="Haas B."/>
            <person name="Borodovsky M."/>
            <person name="Guigo R."/>
            <person name="Alvarado L."/>
            <person name="Berlin A."/>
            <person name="Bochicchio J."/>
            <person name="Borenstein D."/>
            <person name="Chapman S."/>
            <person name="Chen Z."/>
            <person name="Freedman E."/>
            <person name="Gellesch M."/>
            <person name="Goldberg J."/>
            <person name="Griggs A."/>
            <person name="Gujja S."/>
            <person name="Heilman E."/>
            <person name="Heiman D."/>
            <person name="Hepburn T."/>
            <person name="Howarth C."/>
            <person name="Jen D."/>
            <person name="Larson L."/>
            <person name="Mehta T."/>
            <person name="Park D."/>
            <person name="Pearson M."/>
            <person name="Roberts A."/>
            <person name="Saif S."/>
            <person name="Shenoy N."/>
            <person name="Sisk P."/>
            <person name="Stolte C."/>
            <person name="Sykes S."/>
            <person name="Thomson T."/>
            <person name="Walk T."/>
            <person name="White J."/>
            <person name="Yandava C."/>
            <person name="Burger G."/>
            <person name="Gray M.W."/>
            <person name="Holland P.W.H."/>
            <person name="King N."/>
            <person name="Lang F.B.F."/>
            <person name="Roger A.J."/>
            <person name="Ruiz-Trillo I."/>
            <person name="Lander E."/>
            <person name="Nusbaum C."/>
        </authorList>
    </citation>
    <scope>NUCLEOTIDE SEQUENCE [LARGE SCALE GENOMIC DNA]</scope>
    <source>
        <strain evidence="11 12">ATCC 50062</strain>
    </source>
</reference>
<keyword evidence="5" id="KW-0679">Respiratory chain</keyword>
<evidence type="ECO:0000256" key="8">
    <source>
        <dbReference type="ARBA" id="ARBA00023128"/>
    </source>
</evidence>
<dbReference type="PANTHER" id="PTHR13344">
    <property type="entry name" value="NADH-UBIQUINONE OXIDOREDUCTASE"/>
    <property type="match status" value="1"/>
</dbReference>
<organism evidence="11 12">
    <name type="scientific">Thecamonas trahens ATCC 50062</name>
    <dbReference type="NCBI Taxonomy" id="461836"/>
    <lineage>
        <taxon>Eukaryota</taxon>
        <taxon>Apusozoa</taxon>
        <taxon>Apusomonadida</taxon>
        <taxon>Apusomonadidae</taxon>
        <taxon>Thecamonas</taxon>
    </lineage>
</organism>
<keyword evidence="6" id="KW-0677">Repeat</keyword>